<dbReference type="GO" id="GO:0016787">
    <property type="term" value="F:hydrolase activity"/>
    <property type="evidence" value="ECO:0007669"/>
    <property type="project" value="UniProtKB-KW"/>
</dbReference>
<dbReference type="InterPro" id="IPR041492">
    <property type="entry name" value="HAD_2"/>
</dbReference>
<dbReference type="GeneID" id="74944690"/>
<dbReference type="GO" id="GO:0044281">
    <property type="term" value="P:small molecule metabolic process"/>
    <property type="evidence" value="ECO:0007669"/>
    <property type="project" value="UniProtKB-ARBA"/>
</dbReference>
<dbReference type="SFLD" id="SFLDG01129">
    <property type="entry name" value="C1.5:_HAD__Beta-PGM__Phosphata"/>
    <property type="match status" value="1"/>
</dbReference>
<name>A0A9E7R3X9_9EURY</name>
<dbReference type="SUPFAM" id="SSF56784">
    <property type="entry name" value="HAD-like"/>
    <property type="match status" value="1"/>
</dbReference>
<dbReference type="EMBL" id="CP104003">
    <property type="protein sequence ID" value="UWM54323.1"/>
    <property type="molecule type" value="Genomic_DNA"/>
</dbReference>
<dbReference type="Gene3D" id="3.40.50.1000">
    <property type="entry name" value="HAD superfamily/HAD-like"/>
    <property type="match status" value="1"/>
</dbReference>
<evidence type="ECO:0000256" key="1">
    <source>
        <dbReference type="ARBA" id="ARBA00001946"/>
    </source>
</evidence>
<dbReference type="Gene3D" id="1.10.150.520">
    <property type="match status" value="1"/>
</dbReference>
<dbReference type="InterPro" id="IPR036412">
    <property type="entry name" value="HAD-like_sf"/>
</dbReference>
<dbReference type="InterPro" id="IPR051400">
    <property type="entry name" value="HAD-like_hydrolase"/>
</dbReference>
<evidence type="ECO:0000256" key="4">
    <source>
        <dbReference type="ARBA" id="ARBA00022842"/>
    </source>
</evidence>
<comment type="cofactor">
    <cofactor evidence="1">
        <name>Mg(2+)</name>
        <dbReference type="ChEBI" id="CHEBI:18420"/>
    </cofactor>
</comment>
<dbReference type="SFLD" id="SFLDS00003">
    <property type="entry name" value="Haloacid_Dehalogenase"/>
    <property type="match status" value="1"/>
</dbReference>
<protein>
    <submittedName>
        <fullName evidence="5">HAD family hydrolase</fullName>
    </submittedName>
</protein>
<dbReference type="Pfam" id="PF13419">
    <property type="entry name" value="HAD_2"/>
    <property type="match status" value="1"/>
</dbReference>
<reference evidence="5" key="1">
    <citation type="submission" date="2022-09" db="EMBL/GenBank/DDBJ databases">
        <title>Diverse halophilic archaea isolated from saline environments.</title>
        <authorList>
            <person name="Cui H.-L."/>
        </authorList>
    </citation>
    <scope>NUCLEOTIDE SEQUENCE</scope>
    <source>
        <strain evidence="5">ZS-35-S2</strain>
    </source>
</reference>
<dbReference type="RefSeq" id="WP_260593343.1">
    <property type="nucleotide sequence ID" value="NZ_CP104003.1"/>
</dbReference>
<evidence type="ECO:0000313" key="5">
    <source>
        <dbReference type="EMBL" id="UWM54323.1"/>
    </source>
</evidence>
<keyword evidence="4" id="KW-0460">Magnesium</keyword>
<sequence length="229" mass="25251">MSGTDPLQAVCFDLDDTLYPYAEYARTGLRAAADRLAARTGRGLHTELEWLYFEADVTEGTFDRLLERHGLSAELVDELVEAYHGATADLSPYDETPAVLERVGRTHDLGLVTDGRNGRQKLTRLGLDGRFDAVLVTPTIGSSKHEVEPFERVLDDLGVGPGRAVYVGDDPRVDFRVPNDLGMRTVRVRRGRYTDLEPGSAAAAPDHEIHRLATLPDLLERLGQPVDTT</sequence>
<dbReference type="Proteomes" id="UP001057580">
    <property type="component" value="Chromosome"/>
</dbReference>
<comment type="similarity">
    <text evidence="2">Belongs to the HAD-like hydrolase superfamily.</text>
</comment>
<accession>A0A9E7R3X9</accession>
<dbReference type="NCBIfam" id="TIGR01549">
    <property type="entry name" value="HAD-SF-IA-v1"/>
    <property type="match status" value="1"/>
</dbReference>
<evidence type="ECO:0000256" key="3">
    <source>
        <dbReference type="ARBA" id="ARBA00022801"/>
    </source>
</evidence>
<keyword evidence="3 5" id="KW-0378">Hydrolase</keyword>
<proteinExistence type="inferred from homology"/>
<dbReference type="InterPro" id="IPR023214">
    <property type="entry name" value="HAD_sf"/>
</dbReference>
<gene>
    <name evidence="5" type="ORF">N0B31_19670</name>
</gene>
<dbReference type="AlphaFoldDB" id="A0A9E7R3X9"/>
<dbReference type="KEGG" id="ssai:N0B31_19670"/>
<dbReference type="PANTHER" id="PTHR46470">
    <property type="entry name" value="N-ACYLNEURAMINATE-9-PHOSPHATASE"/>
    <property type="match status" value="1"/>
</dbReference>
<evidence type="ECO:0000313" key="6">
    <source>
        <dbReference type="Proteomes" id="UP001057580"/>
    </source>
</evidence>
<dbReference type="InterPro" id="IPR006439">
    <property type="entry name" value="HAD-SF_hydro_IA"/>
</dbReference>
<organism evidence="5 6">
    <name type="scientific">Salinirubellus salinus</name>
    <dbReference type="NCBI Taxonomy" id="1364945"/>
    <lineage>
        <taxon>Archaea</taxon>
        <taxon>Methanobacteriati</taxon>
        <taxon>Methanobacteriota</taxon>
        <taxon>Stenosarchaea group</taxon>
        <taxon>Halobacteria</taxon>
        <taxon>Halobacteriales</taxon>
        <taxon>Natronomonadaceae</taxon>
        <taxon>Salinirubellus</taxon>
    </lineage>
</organism>
<evidence type="ECO:0000256" key="2">
    <source>
        <dbReference type="ARBA" id="ARBA00007958"/>
    </source>
</evidence>
<keyword evidence="6" id="KW-1185">Reference proteome</keyword>